<evidence type="ECO:0000256" key="1">
    <source>
        <dbReference type="SAM" id="Phobius"/>
    </source>
</evidence>
<dbReference type="Proteomes" id="UP001589862">
    <property type="component" value="Unassembled WGS sequence"/>
</dbReference>
<keyword evidence="1" id="KW-0812">Transmembrane</keyword>
<keyword evidence="1" id="KW-0472">Membrane</keyword>
<proteinExistence type="predicted"/>
<reference evidence="2 3" key="1">
    <citation type="submission" date="2024-09" db="EMBL/GenBank/DDBJ databases">
        <authorList>
            <person name="Sun Q."/>
            <person name="Mori K."/>
        </authorList>
    </citation>
    <scope>NUCLEOTIDE SEQUENCE [LARGE SCALE GENOMIC DNA]</scope>
    <source>
        <strain evidence="2 3">NCAIM B.02604</strain>
    </source>
</reference>
<name>A0ABV6P8L4_9MICC</name>
<evidence type="ECO:0000313" key="3">
    <source>
        <dbReference type="Proteomes" id="UP001589862"/>
    </source>
</evidence>
<evidence type="ECO:0008006" key="4">
    <source>
        <dbReference type="Google" id="ProtNLM"/>
    </source>
</evidence>
<accession>A0ABV6P8L4</accession>
<keyword evidence="1" id="KW-1133">Transmembrane helix</keyword>
<evidence type="ECO:0000313" key="2">
    <source>
        <dbReference type="EMBL" id="MFC0581475.1"/>
    </source>
</evidence>
<keyword evidence="3" id="KW-1185">Reference proteome</keyword>
<comment type="caution">
    <text evidence="2">The sequence shown here is derived from an EMBL/GenBank/DDBJ whole genome shotgun (WGS) entry which is preliminary data.</text>
</comment>
<gene>
    <name evidence="2" type="ORF">ACFFFR_03590</name>
</gene>
<feature type="transmembrane region" description="Helical" evidence="1">
    <location>
        <begin position="39"/>
        <end position="59"/>
    </location>
</feature>
<organism evidence="2 3">
    <name type="scientific">Micrococcoides hystricis</name>
    <dbReference type="NCBI Taxonomy" id="1572761"/>
    <lineage>
        <taxon>Bacteria</taxon>
        <taxon>Bacillati</taxon>
        <taxon>Actinomycetota</taxon>
        <taxon>Actinomycetes</taxon>
        <taxon>Micrococcales</taxon>
        <taxon>Micrococcaceae</taxon>
        <taxon>Micrococcoides</taxon>
    </lineage>
</organism>
<sequence>MTSTTRTKLGVIAVTAMMLLFLGVGVISAIQFISTGQLIPVLIGVAVLALCGVGLWFIVTELRFGFGMQSMARQLESEGGLLLDDLPKTPAGRYIREDADAEFDRVIASADPNRWQDLYRVALSYDAAGDRGRARKTMRAALHKFRASNR</sequence>
<dbReference type="EMBL" id="JBHLUB010000004">
    <property type="protein sequence ID" value="MFC0581475.1"/>
    <property type="molecule type" value="Genomic_DNA"/>
</dbReference>
<feature type="transmembrane region" description="Helical" evidence="1">
    <location>
        <begin position="12"/>
        <end position="33"/>
    </location>
</feature>
<protein>
    <recommendedName>
        <fullName evidence="4">Tetratricopeptide repeat protein</fullName>
    </recommendedName>
</protein>
<dbReference type="RefSeq" id="WP_377458163.1">
    <property type="nucleotide sequence ID" value="NZ_JBHLUB010000004.1"/>
</dbReference>